<organism evidence="2 3">
    <name type="scientific">Ascaris lumbricoides</name>
    <name type="common">Giant roundworm</name>
    <dbReference type="NCBI Taxonomy" id="6252"/>
    <lineage>
        <taxon>Eukaryota</taxon>
        <taxon>Metazoa</taxon>
        <taxon>Ecdysozoa</taxon>
        <taxon>Nematoda</taxon>
        <taxon>Chromadorea</taxon>
        <taxon>Rhabditida</taxon>
        <taxon>Spirurina</taxon>
        <taxon>Ascaridomorpha</taxon>
        <taxon>Ascaridoidea</taxon>
        <taxon>Ascarididae</taxon>
        <taxon>Ascaris</taxon>
    </lineage>
</organism>
<dbReference type="GO" id="GO:0016791">
    <property type="term" value="F:phosphatase activity"/>
    <property type="evidence" value="ECO:0007669"/>
    <property type="project" value="UniProtKB-ARBA"/>
</dbReference>
<evidence type="ECO:0000313" key="2">
    <source>
        <dbReference type="Proteomes" id="UP000036681"/>
    </source>
</evidence>
<dbReference type="WBParaSite" id="ALUE_0001494101-mRNA-1">
    <property type="protein sequence ID" value="ALUE_0001494101-mRNA-1"/>
    <property type="gene ID" value="ALUE_0001494101"/>
</dbReference>
<evidence type="ECO:0000313" key="3">
    <source>
        <dbReference type="WBParaSite" id="ALUE_0001494101-mRNA-1"/>
    </source>
</evidence>
<proteinExistence type="predicted"/>
<dbReference type="AlphaFoldDB" id="A0A0M3IB87"/>
<accession>A0A0M3IB87</accession>
<dbReference type="InterPro" id="IPR051710">
    <property type="entry name" value="Phosphatase_SH3-domain"/>
</dbReference>
<protein>
    <submittedName>
        <fullName evidence="3">Phosphoglycerate mutase</fullName>
    </submittedName>
</protein>
<dbReference type="SUPFAM" id="SSF53254">
    <property type="entry name" value="Phosphoglycerate mutase-like"/>
    <property type="match status" value="1"/>
</dbReference>
<dbReference type="InterPro" id="IPR029033">
    <property type="entry name" value="His_PPase_superfam"/>
</dbReference>
<dbReference type="PANTHER" id="PTHR16469">
    <property type="entry name" value="UBIQUITIN-ASSOCIATED AND SH3 DOMAIN-CONTAINING BA-RELATED"/>
    <property type="match status" value="1"/>
</dbReference>
<feature type="region of interest" description="Disordered" evidence="1">
    <location>
        <begin position="1"/>
        <end position="20"/>
    </location>
</feature>
<evidence type="ECO:0000256" key="1">
    <source>
        <dbReference type="SAM" id="MobiDB-lite"/>
    </source>
</evidence>
<dbReference type="Gene3D" id="3.40.50.1240">
    <property type="entry name" value="Phosphoglycerate mutase-like"/>
    <property type="match status" value="1"/>
</dbReference>
<reference evidence="3" key="1">
    <citation type="submission" date="2017-02" db="UniProtKB">
        <authorList>
            <consortium name="WormBaseParasite"/>
        </authorList>
    </citation>
    <scope>IDENTIFICATION</scope>
</reference>
<sequence length="331" mass="38092">MVSRRRSGSLTTSIRPSKSPMRAIINEEPIEIVDDYKEDADERKKFLRKETLENAPVASKLSTRIANLKLPDDFSSLTVIVVSHGEIIGRTFPNWLNLAFKHRDEQSLTYHPYDLNMPSSIPQRPLSHYEIDSPITTHGKICAALVARGIYMARLKPNMVISSPEMRCVETAWSIWRALQMDDRGICIDEALSEWGEWRAENAEKIWIKPQMLSELKILINNDYKPMAIGKIDRKETPLDYTIRLQNFFEYIVSNLSTKKCILLVANASALSVLNDRVYTHPMHVQIENENGEMRLCDIRAIEINSSRQVTQLKSPIMPFTRSLHESLMHR</sequence>
<dbReference type="InterPro" id="IPR013078">
    <property type="entry name" value="His_Pase_superF_clade-1"/>
</dbReference>
<name>A0A0M3IB87_ASCLU</name>
<dbReference type="Proteomes" id="UP000036681">
    <property type="component" value="Unplaced"/>
</dbReference>
<keyword evidence="2" id="KW-1185">Reference proteome</keyword>
<dbReference type="PANTHER" id="PTHR16469:SF23">
    <property type="entry name" value="HISTIDINE KINASE"/>
    <property type="match status" value="1"/>
</dbReference>
<dbReference type="CDD" id="cd07040">
    <property type="entry name" value="HP"/>
    <property type="match status" value="1"/>
</dbReference>
<dbReference type="Pfam" id="PF00300">
    <property type="entry name" value="His_Phos_1"/>
    <property type="match status" value="1"/>
</dbReference>